<dbReference type="EMBL" id="AMCV02000037">
    <property type="protein sequence ID" value="TDZ15953.1"/>
    <property type="molecule type" value="Genomic_DNA"/>
</dbReference>
<proteinExistence type="predicted"/>
<dbReference type="SUPFAM" id="SSF57701">
    <property type="entry name" value="Zn2/Cys6 DNA-binding domain"/>
    <property type="match status" value="1"/>
</dbReference>
<organism evidence="5 6">
    <name type="scientific">Colletotrichum orbiculare (strain 104-T / ATCC 96160 / CBS 514.97 / LARS 414 / MAFF 240422)</name>
    <name type="common">Cucumber anthracnose fungus</name>
    <name type="synonym">Colletotrichum lagenarium</name>
    <dbReference type="NCBI Taxonomy" id="1213857"/>
    <lineage>
        <taxon>Eukaryota</taxon>
        <taxon>Fungi</taxon>
        <taxon>Dikarya</taxon>
        <taxon>Ascomycota</taxon>
        <taxon>Pezizomycotina</taxon>
        <taxon>Sordariomycetes</taxon>
        <taxon>Hypocreomycetidae</taxon>
        <taxon>Glomerellales</taxon>
        <taxon>Glomerellaceae</taxon>
        <taxon>Colletotrichum</taxon>
        <taxon>Colletotrichum orbiculare species complex</taxon>
    </lineage>
</organism>
<keyword evidence="2" id="KW-0539">Nucleus</keyword>
<dbReference type="PANTHER" id="PTHR37534:SF48">
    <property type="entry name" value="FINGER DOMAIN PROTEIN, PUTATIVE-RELATED"/>
    <property type="match status" value="1"/>
</dbReference>
<dbReference type="Pfam" id="PF11951">
    <property type="entry name" value="Fungal_trans_2"/>
    <property type="match status" value="1"/>
</dbReference>
<dbReference type="GO" id="GO:0005634">
    <property type="term" value="C:nucleus"/>
    <property type="evidence" value="ECO:0007669"/>
    <property type="project" value="UniProtKB-SubCell"/>
</dbReference>
<dbReference type="Proteomes" id="UP000014480">
    <property type="component" value="Unassembled WGS sequence"/>
</dbReference>
<dbReference type="GO" id="GO:0000976">
    <property type="term" value="F:transcription cis-regulatory region binding"/>
    <property type="evidence" value="ECO:0007669"/>
    <property type="project" value="TreeGrafter"/>
</dbReference>
<accession>A0A484FD16</accession>
<comment type="caution">
    <text evidence="5">The sequence shown here is derived from an EMBL/GenBank/DDBJ whole genome shotgun (WGS) entry which is preliminary data.</text>
</comment>
<evidence type="ECO:0000256" key="1">
    <source>
        <dbReference type="ARBA" id="ARBA00004123"/>
    </source>
</evidence>
<evidence type="ECO:0000259" key="4">
    <source>
        <dbReference type="PROSITE" id="PS50048"/>
    </source>
</evidence>
<dbReference type="CDD" id="cd00067">
    <property type="entry name" value="GAL4"/>
    <property type="match status" value="1"/>
</dbReference>
<dbReference type="GO" id="GO:0000981">
    <property type="term" value="F:DNA-binding transcription factor activity, RNA polymerase II-specific"/>
    <property type="evidence" value="ECO:0007669"/>
    <property type="project" value="InterPro"/>
</dbReference>
<dbReference type="GO" id="GO:0045944">
    <property type="term" value="P:positive regulation of transcription by RNA polymerase II"/>
    <property type="evidence" value="ECO:0007669"/>
    <property type="project" value="TreeGrafter"/>
</dbReference>
<feature type="domain" description="Zn(2)-C6 fungal-type" evidence="4">
    <location>
        <begin position="26"/>
        <end position="54"/>
    </location>
</feature>
<comment type="subcellular location">
    <subcellularLocation>
        <location evidence="1">Nucleus</location>
    </subcellularLocation>
</comment>
<dbReference type="PANTHER" id="PTHR37534">
    <property type="entry name" value="TRANSCRIPTIONAL ACTIVATOR PROTEIN UGA3"/>
    <property type="match status" value="1"/>
</dbReference>
<sequence>MSSASRRLALASTNSLSTSGGGERKQCWECQRRRLVCDATRPVCTKCQKAGVVCPGYEDKKPLTWLAPGKVKSRTWKRKPRQDKNDTSNSTAITVSETTQAHVTGQLIHIFPGTELRSVTCDVVEATLYWNEQVYPAFTSNQLASSPWIVPVTIIHYLPLAIQHALVSMAIDHRMHRLSQRKNDPLMTEVRARFHMHRSTAIRALNYSLLDSRLLTTDATMASVMVFLYADLMGSLTVNNWRHHLSGLAAMVAMRGGYENMYRAHLHLHPLLLFTKLTSVLANTTSPADDLYEPIEAYENRDIIIKLYSTGYYPCLPCPNKLLLGIISINRLRHLVATEAWPANTESPQTAAEQLLDAIIEFSPESWVEEKTEMAEEFLHMAQTYQSAVVLYALSSLQNLGVLPSSGGWKAVKTIHCRRLISLLDAAAESRVMRDCVIWPLIVAGFEAKDGGAADRKRVVAGLSGISRTLGVYLPLAAVAVLEDYWMSTRSGWDECFDKPYALIT</sequence>
<dbReference type="PROSITE" id="PS50048">
    <property type="entry name" value="ZN2_CY6_FUNGAL_2"/>
    <property type="match status" value="1"/>
</dbReference>
<dbReference type="AlphaFoldDB" id="A0A484FD16"/>
<evidence type="ECO:0000256" key="2">
    <source>
        <dbReference type="ARBA" id="ARBA00023242"/>
    </source>
</evidence>
<dbReference type="InterPro" id="IPR001138">
    <property type="entry name" value="Zn2Cys6_DnaBD"/>
</dbReference>
<evidence type="ECO:0000256" key="3">
    <source>
        <dbReference type="SAM" id="MobiDB-lite"/>
    </source>
</evidence>
<dbReference type="OrthoDB" id="5386330at2759"/>
<reference evidence="6" key="2">
    <citation type="journal article" date="2019" name="Mol. Plant Microbe Interact.">
        <title>Genome sequence resources for four phytopathogenic fungi from the Colletotrichum orbiculare species complex.</title>
        <authorList>
            <person name="Gan P."/>
            <person name="Tsushima A."/>
            <person name="Narusaka M."/>
            <person name="Narusaka Y."/>
            <person name="Takano Y."/>
            <person name="Kubo Y."/>
            <person name="Shirasu K."/>
        </authorList>
    </citation>
    <scope>GENOME REANNOTATION</scope>
    <source>
        <strain evidence="6">104-T / ATCC 96160 / CBS 514.97 / LARS 414 / MAFF 240422</strain>
    </source>
</reference>
<dbReference type="Gene3D" id="4.10.240.10">
    <property type="entry name" value="Zn(2)-C6 fungal-type DNA-binding domain"/>
    <property type="match status" value="1"/>
</dbReference>
<gene>
    <name evidence="5" type="ORF">Cob_v011112</name>
</gene>
<reference evidence="6" key="1">
    <citation type="journal article" date="2013" name="New Phytol.">
        <title>Comparative genomic and transcriptomic analyses reveal the hemibiotrophic stage shift of Colletotrichum fungi.</title>
        <authorList>
            <person name="Gan P."/>
            <person name="Ikeda K."/>
            <person name="Irieda H."/>
            <person name="Narusaka M."/>
            <person name="O'Connell R.J."/>
            <person name="Narusaka Y."/>
            <person name="Takano Y."/>
            <person name="Kubo Y."/>
            <person name="Shirasu K."/>
        </authorList>
    </citation>
    <scope>NUCLEOTIDE SEQUENCE [LARGE SCALE GENOMIC DNA]</scope>
    <source>
        <strain evidence="6">104-T / ATCC 96160 / CBS 514.97 / LARS 414 / MAFF 240422</strain>
    </source>
</reference>
<name>A0A484FD16_COLOR</name>
<dbReference type="GO" id="GO:0008270">
    <property type="term" value="F:zinc ion binding"/>
    <property type="evidence" value="ECO:0007669"/>
    <property type="project" value="InterPro"/>
</dbReference>
<feature type="region of interest" description="Disordered" evidence="3">
    <location>
        <begin position="1"/>
        <end position="23"/>
    </location>
</feature>
<evidence type="ECO:0000313" key="5">
    <source>
        <dbReference type="EMBL" id="TDZ15953.1"/>
    </source>
</evidence>
<dbReference type="InterPro" id="IPR036864">
    <property type="entry name" value="Zn2-C6_fun-type_DNA-bd_sf"/>
</dbReference>
<feature type="compositionally biased region" description="Low complexity" evidence="3">
    <location>
        <begin position="1"/>
        <end position="18"/>
    </location>
</feature>
<protein>
    <recommendedName>
        <fullName evidence="4">Zn(2)-C6 fungal-type domain-containing protein</fullName>
    </recommendedName>
</protein>
<evidence type="ECO:0000313" key="6">
    <source>
        <dbReference type="Proteomes" id="UP000014480"/>
    </source>
</evidence>
<dbReference type="SMART" id="SM00066">
    <property type="entry name" value="GAL4"/>
    <property type="match status" value="1"/>
</dbReference>
<dbReference type="InterPro" id="IPR021858">
    <property type="entry name" value="Fun_TF"/>
</dbReference>
<dbReference type="Pfam" id="PF00172">
    <property type="entry name" value="Zn_clus"/>
    <property type="match status" value="1"/>
</dbReference>
<keyword evidence="6" id="KW-1185">Reference proteome</keyword>